<dbReference type="EMBL" id="CP043450">
    <property type="protein sequence ID" value="QEM09167.1"/>
    <property type="molecule type" value="Genomic_DNA"/>
</dbReference>
<dbReference type="AlphaFoldDB" id="A0A5C1HT17"/>
<evidence type="ECO:0000313" key="2">
    <source>
        <dbReference type="Proteomes" id="UP000251402"/>
    </source>
</evidence>
<organism evidence="1 2">
    <name type="scientific">Mucilaginibacter rubeus</name>
    <dbReference type="NCBI Taxonomy" id="2027860"/>
    <lineage>
        <taxon>Bacteria</taxon>
        <taxon>Pseudomonadati</taxon>
        <taxon>Bacteroidota</taxon>
        <taxon>Sphingobacteriia</taxon>
        <taxon>Sphingobacteriales</taxon>
        <taxon>Sphingobacteriaceae</taxon>
        <taxon>Mucilaginibacter</taxon>
    </lineage>
</organism>
<dbReference type="Proteomes" id="UP000251402">
    <property type="component" value="Chromosome"/>
</dbReference>
<dbReference type="KEGG" id="mrub:DEO27_003750"/>
<gene>
    <name evidence="1" type="ORF">DEO27_003750</name>
</gene>
<sequence length="89" mass="10335">MTSKLFDDKVVRAKTRSERWIQLVPDTTGGYWLYEPLPELKLGRLLFDQEDNWIYDGDLLNVSEQEDVAAVITGCQREMDELLSSIKQL</sequence>
<proteinExistence type="predicted"/>
<evidence type="ECO:0000313" key="1">
    <source>
        <dbReference type="EMBL" id="QEM09167.1"/>
    </source>
</evidence>
<name>A0A5C1HT17_9SPHI</name>
<accession>A0A5C1HT17</accession>
<dbReference type="OrthoDB" id="798447at2"/>
<dbReference type="RefSeq" id="WP_112569881.1">
    <property type="nucleotide sequence ID" value="NZ_CP043450.1"/>
</dbReference>
<keyword evidence="2" id="KW-1185">Reference proteome</keyword>
<protein>
    <submittedName>
        <fullName evidence="1">Uncharacterized protein</fullName>
    </submittedName>
</protein>
<reference evidence="1" key="1">
    <citation type="submission" date="2019-08" db="EMBL/GenBank/DDBJ databases">
        <title>Comparative genome analysis confer to the adaptation heavy metal polluted environment.</title>
        <authorList>
            <person name="Li Y."/>
        </authorList>
    </citation>
    <scope>NUCLEOTIDE SEQUENCE [LARGE SCALE GENOMIC DNA]</scope>
    <source>
        <strain evidence="1">P1</strain>
    </source>
</reference>